<dbReference type="STRING" id="6238.A8XX10"/>
<accession>A8XX10</accession>
<proteinExistence type="predicted"/>
<evidence type="ECO:0000256" key="1">
    <source>
        <dbReference type="ARBA" id="ARBA00004308"/>
    </source>
</evidence>
<evidence type="ECO:0000256" key="5">
    <source>
        <dbReference type="ARBA" id="ARBA00023054"/>
    </source>
</evidence>
<feature type="compositionally biased region" description="Low complexity" evidence="8">
    <location>
        <begin position="358"/>
        <end position="371"/>
    </location>
</feature>
<dbReference type="GO" id="GO:0048471">
    <property type="term" value="C:perinuclear region of cytoplasm"/>
    <property type="evidence" value="ECO:0007669"/>
    <property type="project" value="EnsemblMetazoa"/>
</dbReference>
<evidence type="ECO:0000313" key="11">
    <source>
        <dbReference type="EMBL" id="CAP37179.2"/>
    </source>
</evidence>
<dbReference type="FunCoup" id="A8XX10">
    <property type="interactions" value="1169"/>
</dbReference>
<dbReference type="SMART" id="SM00326">
    <property type="entry name" value="SH3"/>
    <property type="match status" value="1"/>
</dbReference>
<feature type="compositionally biased region" description="Low complexity" evidence="8">
    <location>
        <begin position="291"/>
        <end position="308"/>
    </location>
</feature>
<dbReference type="InterPro" id="IPR036028">
    <property type="entry name" value="SH3-like_dom_sf"/>
</dbReference>
<dbReference type="GO" id="GO:0060990">
    <property type="term" value="P:lipid tube assembly involved in organelle fission"/>
    <property type="evidence" value="ECO:0007669"/>
    <property type="project" value="EnsemblMetazoa"/>
</dbReference>
<feature type="compositionally biased region" description="Polar residues" evidence="8">
    <location>
        <begin position="264"/>
        <end position="275"/>
    </location>
</feature>
<dbReference type="eggNOG" id="KOG3771">
    <property type="taxonomic scope" value="Eukaryota"/>
</dbReference>
<evidence type="ECO:0000256" key="7">
    <source>
        <dbReference type="PROSITE-ProRule" id="PRU00192"/>
    </source>
</evidence>
<dbReference type="Proteomes" id="UP000008549">
    <property type="component" value="Unassembled WGS sequence"/>
</dbReference>
<dbReference type="PANTHER" id="PTHR46514:SF3">
    <property type="entry name" value="AMPHIPHYSIN"/>
    <property type="match status" value="1"/>
</dbReference>
<dbReference type="PRINTS" id="PR01251">
    <property type="entry name" value="AMPHIPHYSIN"/>
</dbReference>
<gene>
    <name evidence="13" type="primary">amph-1</name>
    <name evidence="11" type="synonym">Cbr-amph-1</name>
    <name evidence="13" type="ORF">CBG20071</name>
    <name evidence="11" type="ORF">CBG_20071</name>
</gene>
<dbReference type="Pfam" id="PF03114">
    <property type="entry name" value="BAR"/>
    <property type="match status" value="1"/>
</dbReference>
<dbReference type="Pfam" id="PF14604">
    <property type="entry name" value="SH3_9"/>
    <property type="match status" value="1"/>
</dbReference>
<dbReference type="AlphaFoldDB" id="A8XX10"/>
<dbReference type="Gene3D" id="1.20.1270.60">
    <property type="entry name" value="Arfaptin homology (AH) domain/BAR domain"/>
    <property type="match status" value="1"/>
</dbReference>
<evidence type="ECO:0000313" key="12">
    <source>
        <dbReference type="Proteomes" id="UP000008549"/>
    </source>
</evidence>
<dbReference type="GO" id="GO:0005886">
    <property type="term" value="C:plasma membrane"/>
    <property type="evidence" value="ECO:0000318"/>
    <property type="project" value="GO_Central"/>
</dbReference>
<dbReference type="SUPFAM" id="SSF50044">
    <property type="entry name" value="SH3-domain"/>
    <property type="match status" value="1"/>
</dbReference>
<dbReference type="SUPFAM" id="SSF103657">
    <property type="entry name" value="BAR/IMD domain-like"/>
    <property type="match status" value="1"/>
</dbReference>
<dbReference type="EMBL" id="HE601481">
    <property type="protein sequence ID" value="CAP37179.2"/>
    <property type="molecule type" value="Genomic_DNA"/>
</dbReference>
<dbReference type="InterPro" id="IPR004148">
    <property type="entry name" value="BAR_dom"/>
</dbReference>
<feature type="domain" description="BAR" evidence="10">
    <location>
        <begin position="18"/>
        <end position="250"/>
    </location>
</feature>
<dbReference type="WormBase" id="CBG20071">
    <property type="protein sequence ID" value="CBP11362"/>
    <property type="gene ID" value="WBGene00039150"/>
    <property type="gene designation" value="Cbr-amph-1"/>
</dbReference>
<evidence type="ECO:0000256" key="6">
    <source>
        <dbReference type="ARBA" id="ARBA00023136"/>
    </source>
</evidence>
<feature type="region of interest" description="Disordered" evidence="8">
    <location>
        <begin position="262"/>
        <end position="414"/>
    </location>
</feature>
<dbReference type="InParanoid" id="A8XX10"/>
<evidence type="ECO:0000256" key="2">
    <source>
        <dbReference type="ARBA" id="ARBA00004496"/>
    </source>
</evidence>
<dbReference type="Gene3D" id="2.30.30.40">
    <property type="entry name" value="SH3 Domains"/>
    <property type="match status" value="1"/>
</dbReference>
<comment type="subcellular location">
    <subcellularLocation>
        <location evidence="2">Cytoplasm</location>
    </subcellularLocation>
    <subcellularLocation>
        <location evidence="1">Endomembrane system</location>
    </subcellularLocation>
</comment>
<feature type="compositionally biased region" description="Acidic residues" evidence="8">
    <location>
        <begin position="325"/>
        <end position="336"/>
    </location>
</feature>
<dbReference type="GO" id="GO:0005635">
    <property type="term" value="C:nuclear envelope"/>
    <property type="evidence" value="ECO:0007669"/>
    <property type="project" value="EnsemblMetazoa"/>
</dbReference>
<keyword evidence="6" id="KW-0472">Membrane</keyword>
<dbReference type="SMART" id="SM00721">
    <property type="entry name" value="BAR"/>
    <property type="match status" value="1"/>
</dbReference>
<feature type="domain" description="SH3" evidence="9">
    <location>
        <begin position="419"/>
        <end position="482"/>
    </location>
</feature>
<evidence type="ECO:0000313" key="13">
    <source>
        <dbReference type="WormBase" id="CBG20071"/>
    </source>
</evidence>
<evidence type="ECO:0000256" key="8">
    <source>
        <dbReference type="SAM" id="MobiDB-lite"/>
    </source>
</evidence>
<dbReference type="InterPro" id="IPR027267">
    <property type="entry name" value="AH/BAR_dom_sf"/>
</dbReference>
<protein>
    <submittedName>
        <fullName evidence="11">Protein CBR-AMPH-1</fullName>
    </submittedName>
</protein>
<dbReference type="GO" id="GO:0055037">
    <property type="term" value="C:recycling endosome"/>
    <property type="evidence" value="ECO:0007669"/>
    <property type="project" value="EnsemblMetazoa"/>
</dbReference>
<dbReference type="PROSITE" id="PS51021">
    <property type="entry name" value="BAR"/>
    <property type="match status" value="1"/>
</dbReference>
<evidence type="ECO:0000259" key="10">
    <source>
        <dbReference type="PROSITE" id="PS51021"/>
    </source>
</evidence>
<dbReference type="GO" id="GO:0005543">
    <property type="term" value="F:phospholipid binding"/>
    <property type="evidence" value="ECO:0000318"/>
    <property type="project" value="GO_Central"/>
</dbReference>
<dbReference type="FunFam" id="1.20.1270.60:FF:000013">
    <property type="entry name" value="Amphiphysin isoform 2"/>
    <property type="match status" value="1"/>
</dbReference>
<sequence length="482" mass="54478">MDFNKHFKKATNRTKEKLLEGIGKAKATQDEVFDQHAANLQKQSKSCERLHKDVKTYAAALKTLLAAEKQLRDTIRDAYEQEWPDREHLTAIFDNLDIQTDELEKKVCEDLPQTVTQYVNQFPDLKKKVVWTFRHYCSCIILQIEKRGRKLVDYDSAKNSFNSLKASSKKDSDPKLAKATVELQNAEQMYTEMNNELLEILPAVYDSRITFFVDTLQSLFNANSVYQTDASKFHKQIVMQLDKLGESMDYLRVARPEARALTPIDTTSLASSNAPATPDPSKADSTSLRQSTPSPTVVVSPAPAAVPTMKPRESVVSMANSTNPFDDEDETAEDEKEATPTTEVEEKFETKVYPKLNAQQTAAADQAIAAARRQKKEPSNPFDDEDDEKTEVEYPVSPKKEDKEPAPKPLDGITNEKRKTLYFVTSTHEYKAVDTDELSFEPGMKIKVIEANDADQLDDGWRLGELEDGKRGVFPENFTKKV</sequence>
<reference evidence="11 12" key="1">
    <citation type="journal article" date="2003" name="PLoS Biol.">
        <title>The genome sequence of Caenorhabditis briggsae: a platform for comparative genomics.</title>
        <authorList>
            <person name="Stein L.D."/>
            <person name="Bao Z."/>
            <person name="Blasiar D."/>
            <person name="Blumenthal T."/>
            <person name="Brent M.R."/>
            <person name="Chen N."/>
            <person name="Chinwalla A."/>
            <person name="Clarke L."/>
            <person name="Clee C."/>
            <person name="Coghlan A."/>
            <person name="Coulson A."/>
            <person name="D'Eustachio P."/>
            <person name="Fitch D.H."/>
            <person name="Fulton L.A."/>
            <person name="Fulton R.E."/>
            <person name="Griffiths-Jones S."/>
            <person name="Harris T.W."/>
            <person name="Hillier L.W."/>
            <person name="Kamath R."/>
            <person name="Kuwabara P.E."/>
            <person name="Mardis E.R."/>
            <person name="Marra M.A."/>
            <person name="Miner T.L."/>
            <person name="Minx P."/>
            <person name="Mullikin J.C."/>
            <person name="Plumb R.W."/>
            <person name="Rogers J."/>
            <person name="Schein J.E."/>
            <person name="Sohrmann M."/>
            <person name="Spieth J."/>
            <person name="Stajich J.E."/>
            <person name="Wei C."/>
            <person name="Willey D."/>
            <person name="Wilson R.K."/>
            <person name="Durbin R."/>
            <person name="Waterston R.H."/>
        </authorList>
    </citation>
    <scope>NUCLEOTIDE SEQUENCE [LARGE SCALE GENOMIC DNA]</scope>
    <source>
        <strain evidence="11 12">AF16</strain>
    </source>
</reference>
<evidence type="ECO:0000259" key="9">
    <source>
        <dbReference type="PROSITE" id="PS50002"/>
    </source>
</evidence>
<evidence type="ECO:0000256" key="3">
    <source>
        <dbReference type="ARBA" id="ARBA00022443"/>
    </source>
</evidence>
<keyword evidence="4" id="KW-0963">Cytoplasm</keyword>
<keyword evidence="12" id="KW-1185">Reference proteome</keyword>
<evidence type="ECO:0000256" key="4">
    <source>
        <dbReference type="ARBA" id="ARBA00022490"/>
    </source>
</evidence>
<dbReference type="InterPro" id="IPR001452">
    <property type="entry name" value="SH3_domain"/>
</dbReference>
<reference evidence="11 12" key="2">
    <citation type="journal article" date="2011" name="PLoS Genet.">
        <title>Caenorhabditis briggsae recombinant inbred line genotypes reveal inter-strain incompatibility and the evolution of recombination.</title>
        <authorList>
            <person name="Ross J.A."/>
            <person name="Koboldt D.C."/>
            <person name="Staisch J.E."/>
            <person name="Chamberlin H.M."/>
            <person name="Gupta B.P."/>
            <person name="Miller R.D."/>
            <person name="Baird S.E."/>
            <person name="Haag E.S."/>
        </authorList>
    </citation>
    <scope>NUCLEOTIDE SEQUENCE [LARGE SCALE GENOMIC DNA]</scope>
    <source>
        <strain evidence="11 12">AF16</strain>
    </source>
</reference>
<name>A8XX10_CAEBR</name>
<dbReference type="PROSITE" id="PS50002">
    <property type="entry name" value="SH3"/>
    <property type="match status" value="1"/>
</dbReference>
<dbReference type="HOGENOM" id="CLU_017859_3_0_1"/>
<keyword evidence="5" id="KW-0175">Coiled coil</keyword>
<dbReference type="GO" id="GO:0051647">
    <property type="term" value="P:nucleus localization"/>
    <property type="evidence" value="ECO:0007669"/>
    <property type="project" value="EnsemblMetazoa"/>
</dbReference>
<dbReference type="PANTHER" id="PTHR46514">
    <property type="entry name" value="AMPHIPHYSIN"/>
    <property type="match status" value="1"/>
</dbReference>
<dbReference type="InterPro" id="IPR003005">
    <property type="entry name" value="Amphiphysin"/>
</dbReference>
<keyword evidence="3 7" id="KW-0728">SH3 domain</keyword>
<organism evidence="11 12">
    <name type="scientific">Caenorhabditis briggsae</name>
    <dbReference type="NCBI Taxonomy" id="6238"/>
    <lineage>
        <taxon>Eukaryota</taxon>
        <taxon>Metazoa</taxon>
        <taxon>Ecdysozoa</taxon>
        <taxon>Nematoda</taxon>
        <taxon>Chromadorea</taxon>
        <taxon>Rhabditida</taxon>
        <taxon>Rhabditina</taxon>
        <taxon>Rhabditomorpha</taxon>
        <taxon>Rhabditoidea</taxon>
        <taxon>Rhabditidae</taxon>
        <taxon>Peloderinae</taxon>
        <taxon>Caenorhabditis</taxon>
    </lineage>
</organism>
<dbReference type="GO" id="GO:0006997">
    <property type="term" value="P:nucleus organization"/>
    <property type="evidence" value="ECO:0007669"/>
    <property type="project" value="EnsemblMetazoa"/>
</dbReference>
<dbReference type="OMA" id="QMYTEMN"/>